<feature type="signal peptide" evidence="1">
    <location>
        <begin position="1"/>
        <end position="37"/>
    </location>
</feature>
<dbReference type="AlphaFoldDB" id="A0A221SWI8"/>
<evidence type="ECO:0000256" key="1">
    <source>
        <dbReference type="SAM" id="SignalP"/>
    </source>
</evidence>
<accession>A0A221SWI8</accession>
<protein>
    <submittedName>
        <fullName evidence="2">Uncharacterized protein</fullName>
    </submittedName>
</protein>
<dbReference type="STRING" id="317577.GCA_000419625_02249"/>
<sequence length="172" mass="18354">MPTRRLSLPRQNVPSPARGLLKSVALASLLTAGQAAALIVPMEGWAPLNGDANRWTDAGGACLLQEERHTQTFPAFDTFEKASSFAAQMQKTLAARGKTQSVKNVAVQAVDREGAWGVLASYTFVKAGVTYRVSQLYLSDSGKLRTVTGSAEAAKASPCVSGMLEFVRYMAD</sequence>
<feature type="chain" id="PRO_5011260744" evidence="1">
    <location>
        <begin position="38"/>
        <end position="172"/>
    </location>
</feature>
<keyword evidence="1" id="KW-0732">Signal</keyword>
<organism evidence="2 3">
    <name type="scientific">Deinococcus ficus</name>
    <dbReference type="NCBI Taxonomy" id="317577"/>
    <lineage>
        <taxon>Bacteria</taxon>
        <taxon>Thermotogati</taxon>
        <taxon>Deinococcota</taxon>
        <taxon>Deinococci</taxon>
        <taxon>Deinococcales</taxon>
        <taxon>Deinococcaceae</taxon>
        <taxon>Deinococcus</taxon>
    </lineage>
</organism>
<keyword evidence="3" id="KW-1185">Reference proteome</keyword>
<evidence type="ECO:0000313" key="3">
    <source>
        <dbReference type="Proteomes" id="UP000259030"/>
    </source>
</evidence>
<name>A0A221SWI8_9DEIO</name>
<dbReference type="EMBL" id="CP021081">
    <property type="protein sequence ID" value="ASN81003.1"/>
    <property type="molecule type" value="Genomic_DNA"/>
</dbReference>
<proteinExistence type="predicted"/>
<gene>
    <name evidence="2" type="ORF">DFI_08335</name>
</gene>
<dbReference type="RefSeq" id="WP_051307402.1">
    <property type="nucleotide sequence ID" value="NZ_CP021081.1"/>
</dbReference>
<dbReference type="Proteomes" id="UP000259030">
    <property type="component" value="Chromosome"/>
</dbReference>
<dbReference type="KEGG" id="dfc:DFI_08335"/>
<evidence type="ECO:0000313" key="2">
    <source>
        <dbReference type="EMBL" id="ASN81003.1"/>
    </source>
</evidence>
<reference evidence="2 3" key="1">
    <citation type="submission" date="2017-05" db="EMBL/GenBank/DDBJ databases">
        <title>The complete genome sequence of Deinococcus ficus isolated from the rhizosphere of the Ficus religiosa L. in Taiwan.</title>
        <authorList>
            <person name="Wu K.-M."/>
            <person name="Liao T.-L."/>
            <person name="Liu Y.-M."/>
            <person name="Young C.-C."/>
            <person name="Tsai S.-F."/>
        </authorList>
    </citation>
    <scope>NUCLEOTIDE SEQUENCE [LARGE SCALE GENOMIC DNA]</scope>
    <source>
        <strain evidence="2 3">CC-FR2-10</strain>
    </source>
</reference>